<organism evidence="2 3">
    <name type="scientific">Culex pipiens pipiens</name>
    <name type="common">Northern house mosquito</name>
    <dbReference type="NCBI Taxonomy" id="38569"/>
    <lineage>
        <taxon>Eukaryota</taxon>
        <taxon>Metazoa</taxon>
        <taxon>Ecdysozoa</taxon>
        <taxon>Arthropoda</taxon>
        <taxon>Hexapoda</taxon>
        <taxon>Insecta</taxon>
        <taxon>Pterygota</taxon>
        <taxon>Neoptera</taxon>
        <taxon>Endopterygota</taxon>
        <taxon>Diptera</taxon>
        <taxon>Nematocera</taxon>
        <taxon>Culicoidea</taxon>
        <taxon>Culicidae</taxon>
        <taxon>Culicinae</taxon>
        <taxon>Culicini</taxon>
        <taxon>Culex</taxon>
        <taxon>Culex</taxon>
    </lineage>
</organism>
<gene>
    <name evidence="2" type="ORF">pipiens_007132</name>
</gene>
<feature type="chain" id="PRO_5044781508" evidence="1">
    <location>
        <begin position="26"/>
        <end position="154"/>
    </location>
</feature>
<protein>
    <submittedName>
        <fullName evidence="2">Uncharacterized protein</fullName>
    </submittedName>
</protein>
<dbReference type="AlphaFoldDB" id="A0ABD1DMF0"/>
<keyword evidence="3" id="KW-1185">Reference proteome</keyword>
<proteinExistence type="predicted"/>
<evidence type="ECO:0000313" key="2">
    <source>
        <dbReference type="EMBL" id="KAL1400793.1"/>
    </source>
</evidence>
<accession>A0ABD1DMF0</accession>
<evidence type="ECO:0000313" key="3">
    <source>
        <dbReference type="Proteomes" id="UP001562425"/>
    </source>
</evidence>
<dbReference type="Proteomes" id="UP001562425">
    <property type="component" value="Unassembled WGS sequence"/>
</dbReference>
<evidence type="ECO:0000256" key="1">
    <source>
        <dbReference type="SAM" id="SignalP"/>
    </source>
</evidence>
<name>A0ABD1DMF0_CULPP</name>
<sequence length="154" mass="16952">MTQVNPTSSALLLLTTLFICALTFGARPVESAAAVVTHQDHAAALTALLHRTVRSSDDSSSNSVNSVNEGGPCGANCIHRRLHSMCICVTCPENSTICVMKSNTITINMTRPWRRFRRAAVDVGFRVPKYFLVVVAEEPLKRSSVPERRVRRID</sequence>
<feature type="signal peptide" evidence="1">
    <location>
        <begin position="1"/>
        <end position="25"/>
    </location>
</feature>
<dbReference type="EMBL" id="JBEHCU010005124">
    <property type="protein sequence ID" value="KAL1400793.1"/>
    <property type="molecule type" value="Genomic_DNA"/>
</dbReference>
<reference evidence="2 3" key="1">
    <citation type="submission" date="2024-05" db="EMBL/GenBank/DDBJ databases">
        <title>Culex pipiens pipiens assembly and annotation.</title>
        <authorList>
            <person name="Alout H."/>
            <person name="Durand T."/>
        </authorList>
    </citation>
    <scope>NUCLEOTIDE SEQUENCE [LARGE SCALE GENOMIC DNA]</scope>
    <source>
        <strain evidence="2">HA-2024</strain>
        <tissue evidence="2">Whole body</tissue>
    </source>
</reference>
<comment type="caution">
    <text evidence="2">The sequence shown here is derived from an EMBL/GenBank/DDBJ whole genome shotgun (WGS) entry which is preliminary data.</text>
</comment>
<keyword evidence="1" id="KW-0732">Signal</keyword>